<accession>A0A1A7Y174</accession>
<organism evidence="1">
    <name type="scientific">Iconisemion striatum</name>
    <dbReference type="NCBI Taxonomy" id="60296"/>
    <lineage>
        <taxon>Eukaryota</taxon>
        <taxon>Metazoa</taxon>
        <taxon>Chordata</taxon>
        <taxon>Craniata</taxon>
        <taxon>Vertebrata</taxon>
        <taxon>Euteleostomi</taxon>
        <taxon>Actinopterygii</taxon>
        <taxon>Neopterygii</taxon>
        <taxon>Teleostei</taxon>
        <taxon>Neoteleostei</taxon>
        <taxon>Acanthomorphata</taxon>
        <taxon>Ovalentaria</taxon>
        <taxon>Atherinomorphae</taxon>
        <taxon>Cyprinodontiformes</taxon>
        <taxon>Nothobranchiidae</taxon>
        <taxon>Iconisemion</taxon>
    </lineage>
</organism>
<dbReference type="EMBL" id="HADX01001513">
    <property type="protein sequence ID" value="SBP23745.1"/>
    <property type="molecule type" value="Transcribed_RNA"/>
</dbReference>
<feature type="non-terminal residue" evidence="1">
    <location>
        <position position="66"/>
    </location>
</feature>
<dbReference type="AlphaFoldDB" id="A0A1A7Y174"/>
<protein>
    <submittedName>
        <fullName evidence="1">Brambleberry</fullName>
    </submittedName>
</protein>
<gene>
    <name evidence="1" type="primary">BMB</name>
</gene>
<sequence>FENIIADEKLLSEAKQLSPLDICHYKVNEAICLHCFSCYSFDFLFFKLKIRYFKHQFSFLFRWFPR</sequence>
<name>A0A1A7Y174_9TELE</name>
<feature type="non-terminal residue" evidence="1">
    <location>
        <position position="1"/>
    </location>
</feature>
<evidence type="ECO:0000313" key="1">
    <source>
        <dbReference type="EMBL" id="SBP23745.1"/>
    </source>
</evidence>
<reference evidence="1" key="2">
    <citation type="submission" date="2016-06" db="EMBL/GenBank/DDBJ databases">
        <title>The genome of a short-lived fish provides insights into sex chromosome evolution and the genetic control of aging.</title>
        <authorList>
            <person name="Reichwald K."/>
            <person name="Felder M."/>
            <person name="Petzold A."/>
            <person name="Koch P."/>
            <person name="Groth M."/>
            <person name="Platzer M."/>
        </authorList>
    </citation>
    <scope>NUCLEOTIDE SEQUENCE</scope>
    <source>
        <tissue evidence="1">Brain</tissue>
    </source>
</reference>
<proteinExistence type="predicted"/>
<reference evidence="1" key="1">
    <citation type="submission" date="2016-05" db="EMBL/GenBank/DDBJ databases">
        <authorList>
            <person name="Lavstsen T."/>
            <person name="Jespersen J.S."/>
        </authorList>
    </citation>
    <scope>NUCLEOTIDE SEQUENCE</scope>
    <source>
        <tissue evidence="1">Brain</tissue>
    </source>
</reference>